<accession>A0A7I8VWZ4</accession>
<organism evidence="1 2">
    <name type="scientific">Dimorphilus gyrociliatus</name>
    <dbReference type="NCBI Taxonomy" id="2664684"/>
    <lineage>
        <taxon>Eukaryota</taxon>
        <taxon>Metazoa</taxon>
        <taxon>Spiralia</taxon>
        <taxon>Lophotrochozoa</taxon>
        <taxon>Annelida</taxon>
        <taxon>Polychaeta</taxon>
        <taxon>Polychaeta incertae sedis</taxon>
        <taxon>Dinophilidae</taxon>
        <taxon>Dimorphilus</taxon>
    </lineage>
</organism>
<comment type="caution">
    <text evidence="1">The sequence shown here is derived from an EMBL/GenBank/DDBJ whole genome shotgun (WGS) entry which is preliminary data.</text>
</comment>
<evidence type="ECO:0000313" key="1">
    <source>
        <dbReference type="EMBL" id="CAD5120878.1"/>
    </source>
</evidence>
<dbReference type="AlphaFoldDB" id="A0A7I8VWZ4"/>
<gene>
    <name evidence="1" type="ORF">DGYR_LOCUS8901</name>
</gene>
<evidence type="ECO:0000313" key="2">
    <source>
        <dbReference type="Proteomes" id="UP000549394"/>
    </source>
</evidence>
<dbReference type="Proteomes" id="UP000549394">
    <property type="component" value="Unassembled WGS sequence"/>
</dbReference>
<keyword evidence="2" id="KW-1185">Reference proteome</keyword>
<proteinExistence type="predicted"/>
<name>A0A7I8VWZ4_9ANNE</name>
<protein>
    <submittedName>
        <fullName evidence="1">DgyrCDS9429</fullName>
    </submittedName>
</protein>
<reference evidence="1 2" key="1">
    <citation type="submission" date="2020-08" db="EMBL/GenBank/DDBJ databases">
        <authorList>
            <person name="Hejnol A."/>
        </authorList>
    </citation>
    <scope>NUCLEOTIDE SEQUENCE [LARGE SCALE GENOMIC DNA]</scope>
</reference>
<dbReference type="EMBL" id="CAJFCJ010000013">
    <property type="protein sequence ID" value="CAD5120878.1"/>
    <property type="molecule type" value="Genomic_DNA"/>
</dbReference>
<sequence length="372" mass="43573">MMKESILNENEVVDDNDDFLKEVDFFFPFEDIPIAMDQSPLLLTNDLEDCIITNCNEDMEEFDIEWQKINVILQKLLQRSVKIFLDDDRTRMRSENYWSERLDDLDTYIKDENTSERWTAFESPTYTSNFPKNLGLIGPCLIKINDIMVNPFMRDCFIEVDKMTMINKTNSLVNKEETFDQVLRTRRVEFLCDEDKISAICHELTTKFSSLYKVTSYRNGVYGICLMSKEDEIKDEEQQLFDSVYPIKDLNGLSSALLDNNQQDSIFVLHKIISRKSGETGSHLINNVMNKLFSTDVARYFVFDEKLCDTCSILDDKKRFRLQSLHFFLFGVFPALMNHKLLIECHPGPIDRLHLINVTVSKWLDRATIDNK</sequence>